<dbReference type="EMBL" id="LR877149">
    <property type="protein sequence ID" value="CAD2215897.1"/>
    <property type="molecule type" value="Genomic_DNA"/>
</dbReference>
<dbReference type="NCBIfam" id="TIGR00231">
    <property type="entry name" value="small_GTP"/>
    <property type="match status" value="2"/>
</dbReference>
<evidence type="ECO:0000259" key="4">
    <source>
        <dbReference type="Pfam" id="PF01926"/>
    </source>
</evidence>
<dbReference type="Gene3D" id="3.40.50.300">
    <property type="entry name" value="P-loop containing nucleotide triphosphate hydrolases"/>
    <property type="match status" value="2"/>
</dbReference>
<dbReference type="InterPro" id="IPR005225">
    <property type="entry name" value="Small_GTP-bd"/>
</dbReference>
<gene>
    <name evidence="6" type="ORF">ADEAN_000335500</name>
</gene>
<feature type="domain" description="GTPase Der C-terminal KH-domain-like" evidence="5">
    <location>
        <begin position="500"/>
        <end position="578"/>
    </location>
</feature>
<dbReference type="OrthoDB" id="8954335at2759"/>
<feature type="domain" description="G" evidence="4">
    <location>
        <begin position="120"/>
        <end position="234"/>
    </location>
</feature>
<keyword evidence="1" id="KW-0547">Nucleotide-binding</keyword>
<protein>
    <recommendedName>
        <fullName evidence="8">GTPase Der</fullName>
    </recommendedName>
</protein>
<evidence type="ECO:0000256" key="3">
    <source>
        <dbReference type="SAM" id="SignalP"/>
    </source>
</evidence>
<keyword evidence="7" id="KW-1185">Reference proteome</keyword>
<dbReference type="VEuPathDB" id="TriTrypDB:ADEAN_000335500"/>
<keyword evidence="3" id="KW-0732">Signal</keyword>
<organism evidence="6 7">
    <name type="scientific">Angomonas deanei</name>
    <dbReference type="NCBI Taxonomy" id="59799"/>
    <lineage>
        <taxon>Eukaryota</taxon>
        <taxon>Discoba</taxon>
        <taxon>Euglenozoa</taxon>
        <taxon>Kinetoplastea</taxon>
        <taxon>Metakinetoplastina</taxon>
        <taxon>Trypanosomatida</taxon>
        <taxon>Trypanosomatidae</taxon>
        <taxon>Strigomonadinae</taxon>
        <taxon>Angomonas</taxon>
    </lineage>
</organism>
<evidence type="ECO:0000259" key="5">
    <source>
        <dbReference type="Pfam" id="PF14714"/>
    </source>
</evidence>
<keyword evidence="2" id="KW-0342">GTP-binding</keyword>
<dbReference type="InterPro" id="IPR015946">
    <property type="entry name" value="KH_dom-like_a/b"/>
</dbReference>
<feature type="chain" id="PRO_5028953148" description="GTPase Der" evidence="3">
    <location>
        <begin position="19"/>
        <end position="589"/>
    </location>
</feature>
<evidence type="ECO:0000256" key="2">
    <source>
        <dbReference type="ARBA" id="ARBA00023134"/>
    </source>
</evidence>
<dbReference type="Pfam" id="PF14714">
    <property type="entry name" value="KH_dom-like"/>
    <property type="match status" value="1"/>
</dbReference>
<name>A0A7G2CAI1_9TRYP</name>
<dbReference type="Pfam" id="PF01926">
    <property type="entry name" value="MMR_HSR1"/>
    <property type="match status" value="2"/>
</dbReference>
<evidence type="ECO:0000313" key="7">
    <source>
        <dbReference type="Proteomes" id="UP000515908"/>
    </source>
</evidence>
<feature type="signal peptide" evidence="3">
    <location>
        <begin position="1"/>
        <end position="18"/>
    </location>
</feature>
<accession>A0A7G2CAI1</accession>
<dbReference type="InterPro" id="IPR006073">
    <property type="entry name" value="GTP-bd"/>
</dbReference>
<dbReference type="InterPro" id="IPR027417">
    <property type="entry name" value="P-loop_NTPase"/>
</dbReference>
<dbReference type="InterPro" id="IPR032859">
    <property type="entry name" value="KH_dom-like"/>
</dbReference>
<evidence type="ECO:0000256" key="1">
    <source>
        <dbReference type="ARBA" id="ARBA00022741"/>
    </source>
</evidence>
<dbReference type="Proteomes" id="UP000515908">
    <property type="component" value="Chromosome 05"/>
</dbReference>
<dbReference type="GO" id="GO:0005525">
    <property type="term" value="F:GTP binding"/>
    <property type="evidence" value="ECO:0007669"/>
    <property type="project" value="UniProtKB-KW"/>
</dbReference>
<evidence type="ECO:0008006" key="8">
    <source>
        <dbReference type="Google" id="ProtNLM"/>
    </source>
</evidence>
<dbReference type="PANTHER" id="PTHR43834">
    <property type="entry name" value="GTPASE DER"/>
    <property type="match status" value="1"/>
</dbReference>
<dbReference type="AlphaFoldDB" id="A0A7G2CAI1"/>
<dbReference type="SUPFAM" id="SSF52540">
    <property type="entry name" value="P-loop containing nucleoside triphosphate hydrolases"/>
    <property type="match status" value="2"/>
</dbReference>
<sequence>MGRLFVCVLVSLPPFSLTFITVEFHWNNYRKHQMRAVRIFRPCAALAAFRFQSTWVNPLPKQRQIRGRLEYNWEQEAAKIGSFANDISPPLQDTDRTEASRQKVAGWKPVVNVVGDRRLRVALIGKMNSGKSSLYNLLCQDSFNPSKHNIVKDFNGITRDSVEGHAELNDMHLTIIDTPGMVGGRVIEESFRTIETADVAVIVASSDEPISPEEKELAMYLSMKNLPCFLVINKMDLVPLDDREKVIDSISADLANLGAAIPISVRRKDGLEALQAAIEPLYHIHTMKAIENDWDMEDAALRGDESAMEEIRTRNSSDPVIRVAIVGRTNCGKSSLLNRLVGFERSVSSDESNTTRDPVEVSCTYRGKKMKIIDTAGLSRQRYRTDKEFISKLHELSMSEIRFAHVVIVVFDATEGHPNKYDMSVLHKVASEGRPFVLCANKWDAVLDQAATAEAIDFKIKRQVREVKYSNAVVVSAHTGMNLTLLLDQVLELYERWNKRVRMSDLVKFWRKLEKSVIIPYHVARVGRIIQVNTRPPTFLLQLQTKNDENVLPRALQEMMKNAITEEFGFEGVPIRLIQEVKDSNPDYV</sequence>
<reference evidence="6 7" key="1">
    <citation type="submission" date="2020-08" db="EMBL/GenBank/DDBJ databases">
        <authorList>
            <person name="Newling K."/>
            <person name="Davey J."/>
            <person name="Forrester S."/>
        </authorList>
    </citation>
    <scope>NUCLEOTIDE SEQUENCE [LARGE SCALE GENOMIC DNA]</scope>
    <source>
        <strain evidence="7">Crithidia deanei Carvalho (ATCC PRA-265)</strain>
    </source>
</reference>
<evidence type="ECO:0000313" key="6">
    <source>
        <dbReference type="EMBL" id="CAD2215897.1"/>
    </source>
</evidence>
<feature type="domain" description="G" evidence="4">
    <location>
        <begin position="322"/>
        <end position="442"/>
    </location>
</feature>
<dbReference type="Gene3D" id="3.30.300.20">
    <property type="match status" value="1"/>
</dbReference>
<dbReference type="PANTHER" id="PTHR43834:SF6">
    <property type="entry name" value="GTPASE DER"/>
    <property type="match status" value="1"/>
</dbReference>
<proteinExistence type="predicted"/>